<dbReference type="Gene3D" id="2.40.10.10">
    <property type="entry name" value="Trypsin-like serine proteases"/>
    <property type="match status" value="2"/>
</dbReference>
<sequence>MDLELLVTVGHCAGITDQNGTAFYHLPWGGTFDYRLIGPMSLQSLRPIDKGFIMRTNTNARATPFIRNEFGRFFMISGVQELPKGTVVCKSGYATEVNCGFILEIFGNLIHADGTSHDRVVVIQEMVCSHGDSGGPVFKYDEFTSETYLIGMVFSALIENGTNYCFIHPVDAILFPGMEVMTIYNTPNISHSSD</sequence>
<dbReference type="InterPro" id="IPR009003">
    <property type="entry name" value="Peptidase_S1_PA"/>
</dbReference>
<evidence type="ECO:0000313" key="1">
    <source>
        <dbReference type="EMBL" id="KAF0562297.1"/>
    </source>
</evidence>
<accession>A0A8H4B604</accession>
<organism evidence="1 2">
    <name type="scientific">Gigaspora margarita</name>
    <dbReference type="NCBI Taxonomy" id="4874"/>
    <lineage>
        <taxon>Eukaryota</taxon>
        <taxon>Fungi</taxon>
        <taxon>Fungi incertae sedis</taxon>
        <taxon>Mucoromycota</taxon>
        <taxon>Glomeromycotina</taxon>
        <taxon>Glomeromycetes</taxon>
        <taxon>Diversisporales</taxon>
        <taxon>Gigasporaceae</taxon>
        <taxon>Gigaspora</taxon>
    </lineage>
</organism>
<gene>
    <name evidence="1" type="ORF">F8M41_000071</name>
</gene>
<proteinExistence type="predicted"/>
<reference evidence="1 2" key="1">
    <citation type="journal article" date="2019" name="Environ. Microbiol.">
        <title>At the nexus of three kingdoms: the genome of the mycorrhizal fungus Gigaspora margarita provides insights into plant, endobacterial and fungal interactions.</title>
        <authorList>
            <person name="Venice F."/>
            <person name="Ghignone S."/>
            <person name="Salvioli di Fossalunga A."/>
            <person name="Amselem J."/>
            <person name="Novero M."/>
            <person name="Xianan X."/>
            <person name="Sedzielewska Toro K."/>
            <person name="Morin E."/>
            <person name="Lipzen A."/>
            <person name="Grigoriev I.V."/>
            <person name="Henrissat B."/>
            <person name="Martin F.M."/>
            <person name="Bonfante P."/>
        </authorList>
    </citation>
    <scope>NUCLEOTIDE SEQUENCE [LARGE SCALE GENOMIC DNA]</scope>
    <source>
        <strain evidence="1 2">BEG34</strain>
    </source>
</reference>
<keyword evidence="2" id="KW-1185">Reference proteome</keyword>
<dbReference type="EMBL" id="WTPW01000002">
    <property type="protein sequence ID" value="KAF0562297.1"/>
    <property type="molecule type" value="Genomic_DNA"/>
</dbReference>
<dbReference type="GO" id="GO:0006508">
    <property type="term" value="P:proteolysis"/>
    <property type="evidence" value="ECO:0007669"/>
    <property type="project" value="UniProtKB-KW"/>
</dbReference>
<dbReference type="GO" id="GO:0008233">
    <property type="term" value="F:peptidase activity"/>
    <property type="evidence" value="ECO:0007669"/>
    <property type="project" value="UniProtKB-KW"/>
</dbReference>
<keyword evidence="1" id="KW-0645">Protease</keyword>
<dbReference type="Proteomes" id="UP000439903">
    <property type="component" value="Unassembled WGS sequence"/>
</dbReference>
<evidence type="ECO:0000313" key="2">
    <source>
        <dbReference type="Proteomes" id="UP000439903"/>
    </source>
</evidence>
<dbReference type="SUPFAM" id="SSF50494">
    <property type="entry name" value="Trypsin-like serine proteases"/>
    <property type="match status" value="1"/>
</dbReference>
<comment type="caution">
    <text evidence="1">The sequence shown here is derived from an EMBL/GenBank/DDBJ whole genome shotgun (WGS) entry which is preliminary data.</text>
</comment>
<name>A0A8H4B604_GIGMA</name>
<dbReference type="OrthoDB" id="3762657at2759"/>
<dbReference type="AlphaFoldDB" id="A0A8H4B604"/>
<dbReference type="InterPro" id="IPR043504">
    <property type="entry name" value="Peptidase_S1_PA_chymotrypsin"/>
</dbReference>
<protein>
    <submittedName>
        <fullName evidence="1">Serine protease</fullName>
    </submittedName>
</protein>
<keyword evidence="1" id="KW-0378">Hydrolase</keyword>